<feature type="transmembrane region" description="Helical" evidence="1">
    <location>
        <begin position="73"/>
        <end position="99"/>
    </location>
</feature>
<name>A0ABY3RWX0_9MICO</name>
<feature type="transmembrane region" description="Helical" evidence="1">
    <location>
        <begin position="131"/>
        <end position="155"/>
    </location>
</feature>
<keyword evidence="3" id="KW-1185">Reference proteome</keyword>
<keyword evidence="1" id="KW-0812">Transmembrane</keyword>
<sequence>MSVILGGIPATLVATFFQGAVVSAALQQSEGGQPTITTALAGARARFGPLLLWGLMVATVDVVLSLIRDKNNIFSSIVSVAGELAWSAATFLALPVVVAEGRRPFTAVKKSASLLKHTWGSAIRVTVRFGFVLLPVVLGTILLVVAGSVVLALGTTTGGVGGISEEIIGLLLIATGLVVLVVGLAIVSTLRAYVTTQLYLYASGLPTSVPVDLVRAAVQVA</sequence>
<gene>
    <name evidence="2" type="ORF">K8F61_09545</name>
</gene>
<dbReference type="InterPro" id="IPR046157">
    <property type="entry name" value="DUF6159"/>
</dbReference>
<dbReference type="RefSeq" id="WP_231821484.1">
    <property type="nucleotide sequence ID" value="NZ_CP082781.1"/>
</dbReference>
<organism evidence="2 3">
    <name type="scientific">Microbacterium resistens</name>
    <dbReference type="NCBI Taxonomy" id="156977"/>
    <lineage>
        <taxon>Bacteria</taxon>
        <taxon>Bacillati</taxon>
        <taxon>Actinomycetota</taxon>
        <taxon>Actinomycetes</taxon>
        <taxon>Micrococcales</taxon>
        <taxon>Microbacteriaceae</taxon>
        <taxon>Microbacterium</taxon>
    </lineage>
</organism>
<proteinExistence type="predicted"/>
<protein>
    <submittedName>
        <fullName evidence="2">DUF6159 family protein</fullName>
    </submittedName>
</protein>
<dbReference type="Pfam" id="PF19656">
    <property type="entry name" value="DUF6159"/>
    <property type="match status" value="1"/>
</dbReference>
<keyword evidence="1" id="KW-1133">Transmembrane helix</keyword>
<feature type="transmembrane region" description="Helical" evidence="1">
    <location>
        <begin position="167"/>
        <end position="187"/>
    </location>
</feature>
<dbReference type="Proteomes" id="UP001199642">
    <property type="component" value="Chromosome"/>
</dbReference>
<accession>A0ABY3RWX0</accession>
<evidence type="ECO:0000313" key="2">
    <source>
        <dbReference type="EMBL" id="UGS28371.1"/>
    </source>
</evidence>
<feature type="transmembrane region" description="Helical" evidence="1">
    <location>
        <begin position="47"/>
        <end position="67"/>
    </location>
</feature>
<dbReference type="EMBL" id="CP082781">
    <property type="protein sequence ID" value="UGS28371.1"/>
    <property type="molecule type" value="Genomic_DNA"/>
</dbReference>
<reference evidence="2 3" key="1">
    <citation type="submission" date="2023-01" db="EMBL/GenBank/DDBJ databases">
        <title>Characterization of estradiol degrading bacteria Microbacterium sp. MZT7 and reveal degrading genes through genome analysis.</title>
        <authorList>
            <person name="Hao P."/>
            <person name="Gao Y."/>
        </authorList>
    </citation>
    <scope>NUCLEOTIDE SEQUENCE [LARGE SCALE GENOMIC DNA]</scope>
    <source>
        <strain evidence="2 3">MZT7</strain>
    </source>
</reference>
<feature type="transmembrane region" description="Helical" evidence="1">
    <location>
        <begin position="6"/>
        <end position="26"/>
    </location>
</feature>
<keyword evidence="1" id="KW-0472">Membrane</keyword>
<evidence type="ECO:0000256" key="1">
    <source>
        <dbReference type="SAM" id="Phobius"/>
    </source>
</evidence>
<evidence type="ECO:0000313" key="3">
    <source>
        <dbReference type="Proteomes" id="UP001199642"/>
    </source>
</evidence>